<dbReference type="Gene3D" id="1.25.40.20">
    <property type="entry name" value="Ankyrin repeat-containing domain"/>
    <property type="match status" value="1"/>
</dbReference>
<dbReference type="SUPFAM" id="SSF48403">
    <property type="entry name" value="Ankyrin repeat"/>
    <property type="match status" value="1"/>
</dbReference>
<dbReference type="EMBL" id="JAEHOC010000026">
    <property type="protein sequence ID" value="KAG2430876.1"/>
    <property type="molecule type" value="Genomic_DNA"/>
</dbReference>
<gene>
    <name evidence="2" type="ORF">HXX76_009850</name>
</gene>
<evidence type="ECO:0000256" key="1">
    <source>
        <dbReference type="SAM" id="MobiDB-lite"/>
    </source>
</evidence>
<feature type="compositionally biased region" description="Low complexity" evidence="1">
    <location>
        <begin position="501"/>
        <end position="512"/>
    </location>
</feature>
<evidence type="ECO:0000313" key="3">
    <source>
        <dbReference type="Proteomes" id="UP000650467"/>
    </source>
</evidence>
<comment type="caution">
    <text evidence="2">The sequence shown here is derived from an EMBL/GenBank/DDBJ whole genome shotgun (WGS) entry which is preliminary data.</text>
</comment>
<dbReference type="AlphaFoldDB" id="A0A835SS75"/>
<feature type="compositionally biased region" description="Gly residues" evidence="1">
    <location>
        <begin position="513"/>
        <end position="535"/>
    </location>
</feature>
<feature type="compositionally biased region" description="Low complexity" evidence="1">
    <location>
        <begin position="171"/>
        <end position="183"/>
    </location>
</feature>
<dbReference type="GO" id="GO:0030149">
    <property type="term" value="P:sphingolipid catabolic process"/>
    <property type="evidence" value="ECO:0007669"/>
    <property type="project" value="TreeGrafter"/>
</dbReference>
<dbReference type="Proteomes" id="UP000650467">
    <property type="component" value="Unassembled WGS sequence"/>
</dbReference>
<protein>
    <submittedName>
        <fullName evidence="2">Uncharacterized protein</fullName>
    </submittedName>
</protein>
<dbReference type="GO" id="GO:0005783">
    <property type="term" value="C:endoplasmic reticulum"/>
    <property type="evidence" value="ECO:0007669"/>
    <property type="project" value="TreeGrafter"/>
</dbReference>
<feature type="compositionally biased region" description="Gly residues" evidence="1">
    <location>
        <begin position="592"/>
        <end position="604"/>
    </location>
</feature>
<dbReference type="GO" id="GO:0071944">
    <property type="term" value="C:cell periphery"/>
    <property type="evidence" value="ECO:0007669"/>
    <property type="project" value="TreeGrafter"/>
</dbReference>
<proteinExistence type="predicted"/>
<dbReference type="GO" id="GO:0016020">
    <property type="term" value="C:membrane"/>
    <property type="evidence" value="ECO:0007669"/>
    <property type="project" value="TreeGrafter"/>
</dbReference>
<feature type="region of interest" description="Disordered" evidence="1">
    <location>
        <begin position="495"/>
        <end position="539"/>
    </location>
</feature>
<dbReference type="PANTHER" id="PTHR12393">
    <property type="entry name" value="SPHINGOMYELIN PHOSPHODIESTERASE RELATED"/>
    <property type="match status" value="1"/>
</dbReference>
<name>A0A835SS75_CHLIN</name>
<feature type="compositionally biased region" description="Acidic residues" evidence="1">
    <location>
        <begin position="395"/>
        <end position="407"/>
    </location>
</feature>
<evidence type="ECO:0000313" key="2">
    <source>
        <dbReference type="EMBL" id="KAG2430876.1"/>
    </source>
</evidence>
<accession>A0A835SS75</accession>
<dbReference type="PANTHER" id="PTHR12393:SF6">
    <property type="entry name" value="SPHINGOMYELIN PHOSPHODIESTERASE 2"/>
    <property type="match status" value="1"/>
</dbReference>
<dbReference type="OrthoDB" id="551701at2759"/>
<feature type="region of interest" description="Disordered" evidence="1">
    <location>
        <begin position="386"/>
        <end position="418"/>
    </location>
</feature>
<sequence>MDSKDAGDRHLSPELLEAIAAFLPPNDVAASMRLLNQACRQLFAHATAIRLSQPVPRHAFAWRWGGPAFMKKRGSDMTLARRRQLLVLTAASGVLENYELAEVAAGCLPDAAVLGAAAAAGALPLMTHLLDAGCPTTLPPATQQQPEAGSGGAGDEGAAGGGGGGAGGSGSSSSSSSSSGRTRPHALCAAAEAGQQAACELLLDRGAAWSEAAVRAAARGGHAGLACWLRRCRPADKRDCHSGQLLLAVASGLGLPALQRLERTWAAEAEARRSGTQDSLQSTAAAMASAEEAVHTVIAKMESLEDPAAGTEKFGISASQAAHLRALATSLDAITEYMNRQGLAMAAAGAAAIRAASVLDPEAAVAVVEAVEAEAAAAARAASAHSAPQAAGYAGEEDEEEEEEEEDVWGRGARSAAPHPALDQIKELDLDAHTMSYLLQAAAGSPRADWREKVLWLEGCGYLHSAAATYRAAQRPDGAERLAWLFARTDELQRARRRRQQQQQQQQRQRQAAGGGGAAVGAAAGGHAGGNGAGPAGAQLQQQRQDFYEPDCGTVMAAVEAPDPTVLRLVLQRMSATARRQRQRQVDEEDGGGGGGGVGGGGVGLQHPAQVRQQAAPTLGPLAMPVLFEAASAAAAQGRLAPLQLLCSVPAEEDGEEGEQAAAPAAPEAAAAAVDGAGGVRPRLWAQRMGWRLLLAAAGGGHEECFRWLLACGAVRAPLAALAPTLLPAAASAGSLPLLNLLLPLVQPAAAGPHAAGAGLAAAPCPPHVGRALREAVASGCAEAVGMLWDAAGQDRRALDPSLYVAAARQDDRTMLAFLHGTLHCPWTRREAAARSAAGPAVAAGMAGGGGGSGGGSGNGSGVTEAGGGGLDETHVFASAVFDDGSGGDDRIVVGGVWRRGAARRDTLHGLLELGCPVPDWERVMAAAAAREAAMGAEPGFGDQGVVAWLAEVRGEREKGAQQA</sequence>
<feature type="region of interest" description="Disordered" evidence="1">
    <location>
        <begin position="136"/>
        <end position="183"/>
    </location>
</feature>
<keyword evidence="3" id="KW-1185">Reference proteome</keyword>
<dbReference type="InterPro" id="IPR036770">
    <property type="entry name" value="Ankyrin_rpt-contain_sf"/>
</dbReference>
<feature type="region of interest" description="Disordered" evidence="1">
    <location>
        <begin position="577"/>
        <end position="605"/>
    </location>
</feature>
<dbReference type="GO" id="GO:0046513">
    <property type="term" value="P:ceramide biosynthetic process"/>
    <property type="evidence" value="ECO:0007669"/>
    <property type="project" value="TreeGrafter"/>
</dbReference>
<feature type="compositionally biased region" description="Low complexity" evidence="1">
    <location>
        <begin position="136"/>
        <end position="148"/>
    </location>
</feature>
<feature type="compositionally biased region" description="Gly residues" evidence="1">
    <location>
        <begin position="149"/>
        <end position="170"/>
    </location>
</feature>
<dbReference type="GO" id="GO:0004620">
    <property type="term" value="F:phospholipase activity"/>
    <property type="evidence" value="ECO:0007669"/>
    <property type="project" value="TreeGrafter"/>
</dbReference>
<reference evidence="2" key="1">
    <citation type="journal article" date="2020" name="bioRxiv">
        <title>Comparative genomics of Chlamydomonas.</title>
        <authorList>
            <person name="Craig R.J."/>
            <person name="Hasan A.R."/>
            <person name="Ness R.W."/>
            <person name="Keightley P.D."/>
        </authorList>
    </citation>
    <scope>NUCLEOTIDE SEQUENCE</scope>
    <source>
        <strain evidence="2">SAG 7.73</strain>
    </source>
</reference>
<organism evidence="2 3">
    <name type="scientific">Chlamydomonas incerta</name>
    <dbReference type="NCBI Taxonomy" id="51695"/>
    <lineage>
        <taxon>Eukaryota</taxon>
        <taxon>Viridiplantae</taxon>
        <taxon>Chlorophyta</taxon>
        <taxon>core chlorophytes</taxon>
        <taxon>Chlorophyceae</taxon>
        <taxon>CS clade</taxon>
        <taxon>Chlamydomonadales</taxon>
        <taxon>Chlamydomonadaceae</taxon>
        <taxon>Chlamydomonas</taxon>
    </lineage>
</organism>